<comment type="caution">
    <text evidence="1">The sequence shown here is derived from an EMBL/GenBank/DDBJ whole genome shotgun (WGS) entry which is preliminary data.</text>
</comment>
<dbReference type="AlphaFoldDB" id="A0A645F157"/>
<sequence>MDFQHLFPLIHDARQIENPFLIDIGHPGRRVIYFRESLPIQIHSIEAISILGIRKVDPVIQDDAGSKDIHLDRADLCQIRPVLIHPE</sequence>
<reference evidence="1" key="1">
    <citation type="submission" date="2019-08" db="EMBL/GenBank/DDBJ databases">
        <authorList>
            <person name="Kucharzyk K."/>
            <person name="Murdoch R.W."/>
            <person name="Higgins S."/>
            <person name="Loffler F."/>
        </authorList>
    </citation>
    <scope>NUCLEOTIDE SEQUENCE</scope>
</reference>
<gene>
    <name evidence="1" type="ORF">SDC9_154508</name>
</gene>
<evidence type="ECO:0000313" key="1">
    <source>
        <dbReference type="EMBL" id="MPN07242.1"/>
    </source>
</evidence>
<proteinExistence type="predicted"/>
<dbReference type="EMBL" id="VSSQ01053201">
    <property type="protein sequence ID" value="MPN07242.1"/>
    <property type="molecule type" value="Genomic_DNA"/>
</dbReference>
<protein>
    <submittedName>
        <fullName evidence="1">Uncharacterized protein</fullName>
    </submittedName>
</protein>
<accession>A0A645F157</accession>
<organism evidence="1">
    <name type="scientific">bioreactor metagenome</name>
    <dbReference type="NCBI Taxonomy" id="1076179"/>
    <lineage>
        <taxon>unclassified sequences</taxon>
        <taxon>metagenomes</taxon>
        <taxon>ecological metagenomes</taxon>
    </lineage>
</organism>
<name>A0A645F157_9ZZZZ</name>